<sequence>MASRLLVRCTSLLSRALPQATVAASSWTNPIGATTVSDLQWAPTWTWVPERPLCDGRNVARDGNVPAIPRRTQLDKLVEKATTPEDILRAWKEHRGNGNQAAIAMATLSRLVQKTQGSITTKDADILMDPRLQDIMDTINGQVSSVWNSTLVFVLRSFWVMNLPPSTSVLNSVQTEVLWRVRRLSYRQLALLVDWGSERTGSSEVAIMNAALKQLELRWTEISDARTVSALISKGEHMSTSLMDRLEDKALELAEGFSAQEIRRVCLSMASRGRRCVPLLRALSYHLLQKPSSDLTTPLLLDMAYVYGKLNFNHSQLFQRIAAELLPRVPKLNPIDVTRCAKSLGFLKWLHLPLFEAFADNYTANSQNYVTPQVCNLLMTFARLGFQPSKGEQFYNKVHSALEGSLPSLESFLLVDVLWSLCVLQQVKPHYCQSLARHEHRANLAGNPTHLCSLK</sequence>
<dbReference type="CDD" id="cd23739">
    <property type="entry name" value="TBRG4-like_N"/>
    <property type="match status" value="1"/>
</dbReference>
<keyword evidence="1" id="KW-0732">Signal</keyword>
<feature type="chain" id="PRO_5041293180" evidence="1">
    <location>
        <begin position="24"/>
        <end position="455"/>
    </location>
</feature>
<dbReference type="GO" id="GO:0016301">
    <property type="term" value="F:kinase activity"/>
    <property type="evidence" value="ECO:0007669"/>
    <property type="project" value="UniProtKB-KW"/>
</dbReference>
<dbReference type="GO" id="GO:0035770">
    <property type="term" value="C:ribonucleoprotein granule"/>
    <property type="evidence" value="ECO:0007669"/>
    <property type="project" value="TreeGrafter"/>
</dbReference>
<keyword evidence="3" id="KW-0418">Kinase</keyword>
<keyword evidence="4" id="KW-1185">Reference proteome</keyword>
<organism evidence="3 4">
    <name type="scientific">Merluccius polli</name>
    <name type="common">Benguela hake</name>
    <name type="synonym">Merluccius cadenati</name>
    <dbReference type="NCBI Taxonomy" id="89951"/>
    <lineage>
        <taxon>Eukaryota</taxon>
        <taxon>Metazoa</taxon>
        <taxon>Chordata</taxon>
        <taxon>Craniata</taxon>
        <taxon>Vertebrata</taxon>
        <taxon>Euteleostomi</taxon>
        <taxon>Actinopterygii</taxon>
        <taxon>Neopterygii</taxon>
        <taxon>Teleostei</taxon>
        <taxon>Neoteleostei</taxon>
        <taxon>Acanthomorphata</taxon>
        <taxon>Zeiogadaria</taxon>
        <taxon>Gadariae</taxon>
        <taxon>Gadiformes</taxon>
        <taxon>Gadoidei</taxon>
        <taxon>Merlucciidae</taxon>
        <taxon>Merluccius</taxon>
    </lineage>
</organism>
<dbReference type="Proteomes" id="UP001174136">
    <property type="component" value="Unassembled WGS sequence"/>
</dbReference>
<dbReference type="AlphaFoldDB" id="A0AA47M4L5"/>
<feature type="domain" description="FAST kinase leucine-rich" evidence="2">
    <location>
        <begin position="374"/>
        <end position="436"/>
    </location>
</feature>
<dbReference type="InterPro" id="IPR010622">
    <property type="entry name" value="FAST_Leu-rich"/>
</dbReference>
<feature type="signal peptide" evidence="1">
    <location>
        <begin position="1"/>
        <end position="23"/>
    </location>
</feature>
<dbReference type="PANTHER" id="PTHR21228:SF59">
    <property type="entry name" value="FAST KINASE DOMAIN-CONTAINING PROTEIN 4"/>
    <property type="match status" value="1"/>
</dbReference>
<dbReference type="Pfam" id="PF06743">
    <property type="entry name" value="FAST_1"/>
    <property type="match status" value="1"/>
</dbReference>
<dbReference type="EMBL" id="JAOPHQ010005982">
    <property type="protein sequence ID" value="KAK0133540.1"/>
    <property type="molecule type" value="Genomic_DNA"/>
</dbReference>
<dbReference type="InterPro" id="IPR050870">
    <property type="entry name" value="FAST_kinase"/>
</dbReference>
<comment type="caution">
    <text evidence="3">The sequence shown here is derived from an EMBL/GenBank/DDBJ whole genome shotgun (WGS) entry which is preliminary data.</text>
</comment>
<name>A0AA47M4L5_MERPO</name>
<proteinExistence type="predicted"/>
<gene>
    <name evidence="3" type="primary">TBRG4</name>
    <name evidence="3" type="ORF">N1851_030959</name>
</gene>
<dbReference type="PANTHER" id="PTHR21228">
    <property type="entry name" value="FAST LEU-RICH DOMAIN-CONTAINING"/>
    <property type="match status" value="1"/>
</dbReference>
<dbReference type="GO" id="GO:0000963">
    <property type="term" value="P:mitochondrial RNA processing"/>
    <property type="evidence" value="ECO:0007669"/>
    <property type="project" value="TreeGrafter"/>
</dbReference>
<dbReference type="GO" id="GO:0005759">
    <property type="term" value="C:mitochondrial matrix"/>
    <property type="evidence" value="ECO:0007669"/>
    <property type="project" value="TreeGrafter"/>
</dbReference>
<protein>
    <submittedName>
        <fullName evidence="3">FAST kinase domain-containing protein 4</fullName>
    </submittedName>
</protein>
<evidence type="ECO:0000259" key="2">
    <source>
        <dbReference type="Pfam" id="PF06743"/>
    </source>
</evidence>
<accession>A0AA47M4L5</accession>
<dbReference type="GO" id="GO:0003723">
    <property type="term" value="F:RNA binding"/>
    <property type="evidence" value="ECO:0007669"/>
    <property type="project" value="TreeGrafter"/>
</dbReference>
<reference evidence="3" key="1">
    <citation type="journal article" date="2023" name="Front. Mar. Sci.">
        <title>A new Merluccius polli reference genome to investigate the effects of global change in West African waters.</title>
        <authorList>
            <person name="Mateo J.L."/>
            <person name="Blanco-Fernandez C."/>
            <person name="Garcia-Vazquez E."/>
            <person name="Machado-Schiaffino G."/>
        </authorList>
    </citation>
    <scope>NUCLEOTIDE SEQUENCE</scope>
    <source>
        <strain evidence="3">C29</strain>
        <tissue evidence="3">Fin</tissue>
    </source>
</reference>
<evidence type="ECO:0000313" key="3">
    <source>
        <dbReference type="EMBL" id="KAK0133540.1"/>
    </source>
</evidence>
<keyword evidence="3" id="KW-0808">Transferase</keyword>
<evidence type="ECO:0000256" key="1">
    <source>
        <dbReference type="SAM" id="SignalP"/>
    </source>
</evidence>
<dbReference type="GO" id="GO:0044528">
    <property type="term" value="P:regulation of mitochondrial mRNA stability"/>
    <property type="evidence" value="ECO:0007669"/>
    <property type="project" value="InterPro"/>
</dbReference>
<evidence type="ECO:0000313" key="4">
    <source>
        <dbReference type="Proteomes" id="UP001174136"/>
    </source>
</evidence>